<dbReference type="InterPro" id="IPR036188">
    <property type="entry name" value="FAD/NAD-bd_sf"/>
</dbReference>
<dbReference type="Gene3D" id="3.50.50.60">
    <property type="entry name" value="FAD/NAD(P)-binding domain"/>
    <property type="match status" value="2"/>
</dbReference>
<keyword evidence="7" id="KW-0503">Monooxygenase</keyword>
<dbReference type="RefSeq" id="WP_168149797.1">
    <property type="nucleotide sequence ID" value="NZ_JAAVXB010000015.1"/>
</dbReference>
<protein>
    <submittedName>
        <fullName evidence="9">5-demethoxyubiquinol-8 5-hydroxylase UbiM</fullName>
    </submittedName>
</protein>
<comment type="cofactor">
    <cofactor evidence="1">
        <name>FAD</name>
        <dbReference type="ChEBI" id="CHEBI:57692"/>
    </cofactor>
</comment>
<keyword evidence="4" id="KW-0285">Flavoprotein</keyword>
<dbReference type="NCBIfam" id="TIGR01988">
    <property type="entry name" value="Ubi-OHases"/>
    <property type="match status" value="1"/>
</dbReference>
<feature type="domain" description="FAD-binding" evidence="8">
    <location>
        <begin position="5"/>
        <end position="340"/>
    </location>
</feature>
<name>A0A969WC63_9GAMM</name>
<dbReference type="GO" id="GO:0071949">
    <property type="term" value="F:FAD binding"/>
    <property type="evidence" value="ECO:0007669"/>
    <property type="project" value="InterPro"/>
</dbReference>
<dbReference type="InterPro" id="IPR051205">
    <property type="entry name" value="UbiH/COQ6_monooxygenase"/>
</dbReference>
<dbReference type="PANTHER" id="PTHR43876:SF25">
    <property type="entry name" value="MONOOXYGENASE NMA2164"/>
    <property type="match status" value="1"/>
</dbReference>
<evidence type="ECO:0000256" key="4">
    <source>
        <dbReference type="ARBA" id="ARBA00022630"/>
    </source>
</evidence>
<gene>
    <name evidence="9" type="primary">ubiM</name>
    <name evidence="9" type="ORF">G7Y82_19470</name>
</gene>
<dbReference type="InterPro" id="IPR010971">
    <property type="entry name" value="UbiH/COQ6"/>
</dbReference>
<dbReference type="GO" id="GO:0016705">
    <property type="term" value="F:oxidoreductase activity, acting on paired donors, with incorporation or reduction of molecular oxygen"/>
    <property type="evidence" value="ECO:0007669"/>
    <property type="project" value="InterPro"/>
</dbReference>
<keyword evidence="10" id="KW-1185">Reference proteome</keyword>
<evidence type="ECO:0000259" key="8">
    <source>
        <dbReference type="Pfam" id="PF01494"/>
    </source>
</evidence>
<sequence length="391" mass="43303">MGLTSDVLIVGAGPVGLALALSLAERGLDVAIVEQQPEQALAEPADDGREIAMHRSSMRMLGAFGALRELTPEQIAPIAAARVHNGRSSRFLDFQPATERAAPIGHLIANHRIRRALYRQLAHHPNIRLYCEQKMRSVETDTHDARLTTDTDAWRAKLLVAADSRHSATRQALGIAAHLHDFGKTMLVCRVEAEHDHGAVACEWFDLGRTIATLPLHGRQVSVAITVTHRQAEQLAQLPEAAFNETLGNWLRQCLGDVRLISPRWRYPLIATYAQAFHAPRTALIGDAAVGMHPVTAHGFNFGLRSQQTLSTLIGSAQQRRQDIANPRLLKTYERRHRAHTLPLFLATNGIVDLYTRHDPVARIARQAGIALSSKLPPFRRAVLRQLMREA</sequence>
<comment type="similarity">
    <text evidence="3">Belongs to the UbiH/COQ6 family.</text>
</comment>
<comment type="caution">
    <text evidence="9">The sequence shown here is derived from an EMBL/GenBank/DDBJ whole genome shotgun (WGS) entry which is preliminary data.</text>
</comment>
<proteinExistence type="inferred from homology"/>
<organism evidence="9 10">
    <name type="scientific">Solimonas marina</name>
    <dbReference type="NCBI Taxonomy" id="2714601"/>
    <lineage>
        <taxon>Bacteria</taxon>
        <taxon>Pseudomonadati</taxon>
        <taxon>Pseudomonadota</taxon>
        <taxon>Gammaproteobacteria</taxon>
        <taxon>Nevskiales</taxon>
        <taxon>Nevskiaceae</taxon>
        <taxon>Solimonas</taxon>
    </lineage>
</organism>
<evidence type="ECO:0000313" key="10">
    <source>
        <dbReference type="Proteomes" id="UP000653472"/>
    </source>
</evidence>
<evidence type="ECO:0000256" key="3">
    <source>
        <dbReference type="ARBA" id="ARBA00005349"/>
    </source>
</evidence>
<dbReference type="PRINTS" id="PR00420">
    <property type="entry name" value="RNGMNOXGNASE"/>
</dbReference>
<dbReference type="NCBIfam" id="NF006593">
    <property type="entry name" value="PRK09126.1"/>
    <property type="match status" value="1"/>
</dbReference>
<comment type="pathway">
    <text evidence="2">Cofactor biosynthesis; ubiquinone biosynthesis.</text>
</comment>
<dbReference type="PANTHER" id="PTHR43876">
    <property type="entry name" value="UBIQUINONE BIOSYNTHESIS MONOOXYGENASE COQ6, MITOCHONDRIAL"/>
    <property type="match status" value="1"/>
</dbReference>
<dbReference type="InterPro" id="IPR002938">
    <property type="entry name" value="FAD-bd"/>
</dbReference>
<evidence type="ECO:0000313" key="9">
    <source>
        <dbReference type="EMBL" id="NKF24497.1"/>
    </source>
</evidence>
<keyword evidence="5" id="KW-0274">FAD</keyword>
<evidence type="ECO:0000256" key="6">
    <source>
        <dbReference type="ARBA" id="ARBA00023002"/>
    </source>
</evidence>
<evidence type="ECO:0000256" key="1">
    <source>
        <dbReference type="ARBA" id="ARBA00001974"/>
    </source>
</evidence>
<dbReference type="Proteomes" id="UP000653472">
    <property type="component" value="Unassembled WGS sequence"/>
</dbReference>
<dbReference type="EMBL" id="JAAVXB010000015">
    <property type="protein sequence ID" value="NKF24497.1"/>
    <property type="molecule type" value="Genomic_DNA"/>
</dbReference>
<reference evidence="9" key="1">
    <citation type="submission" date="2020-03" db="EMBL/GenBank/DDBJ databases">
        <title>Solimonas marina sp. nov., isolated from deep seawater of the Pacific Ocean.</title>
        <authorList>
            <person name="Liu X."/>
            <person name="Lai Q."/>
            <person name="Sun F."/>
            <person name="Gai Y."/>
            <person name="Li G."/>
            <person name="Shao Z."/>
        </authorList>
    </citation>
    <scope>NUCLEOTIDE SEQUENCE</scope>
    <source>
        <strain evidence="9">C16B3</strain>
    </source>
</reference>
<dbReference type="Pfam" id="PF01494">
    <property type="entry name" value="FAD_binding_3"/>
    <property type="match status" value="1"/>
</dbReference>
<evidence type="ECO:0000256" key="2">
    <source>
        <dbReference type="ARBA" id="ARBA00004749"/>
    </source>
</evidence>
<dbReference type="GO" id="GO:0006744">
    <property type="term" value="P:ubiquinone biosynthetic process"/>
    <property type="evidence" value="ECO:0007669"/>
    <property type="project" value="InterPro"/>
</dbReference>
<dbReference type="GO" id="GO:0004497">
    <property type="term" value="F:monooxygenase activity"/>
    <property type="evidence" value="ECO:0007669"/>
    <property type="project" value="UniProtKB-KW"/>
</dbReference>
<evidence type="ECO:0000256" key="5">
    <source>
        <dbReference type="ARBA" id="ARBA00022827"/>
    </source>
</evidence>
<dbReference type="AlphaFoldDB" id="A0A969WC63"/>
<accession>A0A969WC63</accession>
<dbReference type="SUPFAM" id="SSF51905">
    <property type="entry name" value="FAD/NAD(P)-binding domain"/>
    <property type="match status" value="1"/>
</dbReference>
<evidence type="ECO:0000256" key="7">
    <source>
        <dbReference type="ARBA" id="ARBA00023033"/>
    </source>
</evidence>
<keyword evidence="6" id="KW-0560">Oxidoreductase</keyword>